<dbReference type="SMART" id="SM01328">
    <property type="entry name" value="zf-3CxxC"/>
    <property type="match status" value="1"/>
</dbReference>
<dbReference type="EMBL" id="JAVHJM010000015">
    <property type="protein sequence ID" value="KAK6497231.1"/>
    <property type="molecule type" value="Genomic_DNA"/>
</dbReference>
<evidence type="ECO:0000256" key="4">
    <source>
        <dbReference type="SAM" id="MobiDB-lite"/>
    </source>
</evidence>
<proteinExistence type="predicted"/>
<evidence type="ECO:0000256" key="3">
    <source>
        <dbReference type="ARBA" id="ARBA00022833"/>
    </source>
</evidence>
<organism evidence="6 7">
    <name type="scientific">Arthrobotrys conoides</name>
    <dbReference type="NCBI Taxonomy" id="74498"/>
    <lineage>
        <taxon>Eukaryota</taxon>
        <taxon>Fungi</taxon>
        <taxon>Dikarya</taxon>
        <taxon>Ascomycota</taxon>
        <taxon>Pezizomycotina</taxon>
        <taxon>Orbiliomycetes</taxon>
        <taxon>Orbiliales</taxon>
        <taxon>Orbiliaceae</taxon>
        <taxon>Arthrobotrys</taxon>
    </lineage>
</organism>
<gene>
    <name evidence="6" type="ORF">TWF506_004704</name>
</gene>
<dbReference type="Pfam" id="PF13695">
    <property type="entry name" value="Zn_ribbon_3CxxC"/>
    <property type="match status" value="1"/>
</dbReference>
<dbReference type="InterPro" id="IPR027377">
    <property type="entry name" value="ZAR1/RTP1-5-like_Znf-3CxxC"/>
</dbReference>
<name>A0AAN8NB44_9PEZI</name>
<keyword evidence="1" id="KW-0479">Metal-binding</keyword>
<comment type="caution">
    <text evidence="6">The sequence shown here is derived from an EMBL/GenBank/DDBJ whole genome shotgun (WGS) entry which is preliminary data.</text>
</comment>
<dbReference type="Proteomes" id="UP001307849">
    <property type="component" value="Unassembled WGS sequence"/>
</dbReference>
<accession>A0AAN8NB44</accession>
<keyword evidence="3" id="KW-0862">Zinc</keyword>
<evidence type="ECO:0000313" key="6">
    <source>
        <dbReference type="EMBL" id="KAK6497231.1"/>
    </source>
</evidence>
<evidence type="ECO:0000256" key="1">
    <source>
        <dbReference type="ARBA" id="ARBA00022723"/>
    </source>
</evidence>
<feature type="domain" description="3CxxC-type" evidence="5">
    <location>
        <begin position="134"/>
        <end position="236"/>
    </location>
</feature>
<dbReference type="AlphaFoldDB" id="A0AAN8NB44"/>
<reference evidence="6 7" key="1">
    <citation type="submission" date="2019-10" db="EMBL/GenBank/DDBJ databases">
        <authorList>
            <person name="Palmer J.M."/>
        </authorList>
    </citation>
    <scope>NUCLEOTIDE SEQUENCE [LARGE SCALE GENOMIC DNA]</scope>
    <source>
        <strain evidence="6 7">TWF506</strain>
    </source>
</reference>
<sequence length="242" mass="27804">MQNIDRQFRATLKGMDRDELNRLDMRMYSKDRRRMIDQERVRRKKADTPDPTIESLVNIIADLQVNSGESSSAANEYEDNHGSTSPTGNPSGKRKKPPKRSYIFPDYHPLIAEEVQNVFFKSSTREGTHYAETNLKGSFKCSNPRCRKRWTTGIIATVIRGYRQRDGQLGYNAEAYGQRCAGCDSLGYMTLEEDAYVERVVRRLKIWKGEFVPQGRKDKKYTPPHRWHLCEGCKAGICEGGV</sequence>
<evidence type="ECO:0000259" key="5">
    <source>
        <dbReference type="SMART" id="SM01328"/>
    </source>
</evidence>
<protein>
    <recommendedName>
        <fullName evidence="5">3CxxC-type domain-containing protein</fullName>
    </recommendedName>
</protein>
<feature type="region of interest" description="Disordered" evidence="4">
    <location>
        <begin position="68"/>
        <end position="100"/>
    </location>
</feature>
<evidence type="ECO:0000313" key="7">
    <source>
        <dbReference type="Proteomes" id="UP001307849"/>
    </source>
</evidence>
<keyword evidence="2" id="KW-0863">Zinc-finger</keyword>
<keyword evidence="7" id="KW-1185">Reference proteome</keyword>
<evidence type="ECO:0000256" key="2">
    <source>
        <dbReference type="ARBA" id="ARBA00022771"/>
    </source>
</evidence>
<dbReference type="GO" id="GO:0008270">
    <property type="term" value="F:zinc ion binding"/>
    <property type="evidence" value="ECO:0007669"/>
    <property type="project" value="UniProtKB-KW"/>
</dbReference>